<gene>
    <name evidence="2" type="ORF">AVDCRST_MAG01-01-2948</name>
</gene>
<feature type="region of interest" description="Disordered" evidence="1">
    <location>
        <begin position="30"/>
        <end position="75"/>
    </location>
</feature>
<sequence length="212" mass="22748">MGILLSKVGELGPGPTMFCPWESLHQVRERPPWLRPPHEEPGDGPGDPAGHESFEVGAVPAGEEGPELSVERRRGTSARSLERVVPIAQRRAVDGVTVALASLELYGEGVGVLQWRVSLGESAFREEPALGFGIPEPVFEIRDGAGRDLPCSPQHSGASDGEAEGSVRVEGLPETGELEIRVPRLVADAYEDGEYAGDGPSYEGPWVFRFSL</sequence>
<accession>A0A6J4Q6I5</accession>
<name>A0A6J4Q6I5_9ACTN</name>
<protein>
    <submittedName>
        <fullName evidence="2">Uncharacterized protein</fullName>
    </submittedName>
</protein>
<reference evidence="2" key="1">
    <citation type="submission" date="2020-02" db="EMBL/GenBank/DDBJ databases">
        <authorList>
            <person name="Meier V. D."/>
        </authorList>
    </citation>
    <scope>NUCLEOTIDE SEQUENCE</scope>
    <source>
        <strain evidence="2">AVDCRST_MAG01</strain>
    </source>
</reference>
<dbReference type="EMBL" id="CADCUW010000392">
    <property type="protein sequence ID" value="CAA9431842.1"/>
    <property type="molecule type" value="Genomic_DNA"/>
</dbReference>
<evidence type="ECO:0000313" key="2">
    <source>
        <dbReference type="EMBL" id="CAA9431842.1"/>
    </source>
</evidence>
<feature type="region of interest" description="Disordered" evidence="1">
    <location>
        <begin position="144"/>
        <end position="167"/>
    </location>
</feature>
<organism evidence="2">
    <name type="scientific">uncultured Rubrobacteraceae bacterium</name>
    <dbReference type="NCBI Taxonomy" id="349277"/>
    <lineage>
        <taxon>Bacteria</taxon>
        <taxon>Bacillati</taxon>
        <taxon>Actinomycetota</taxon>
        <taxon>Rubrobacteria</taxon>
        <taxon>Rubrobacterales</taxon>
        <taxon>Rubrobacteraceae</taxon>
        <taxon>environmental samples</taxon>
    </lineage>
</organism>
<feature type="compositionally biased region" description="Basic and acidic residues" evidence="1">
    <location>
        <begin position="30"/>
        <end position="41"/>
    </location>
</feature>
<dbReference type="AlphaFoldDB" id="A0A6J4Q6I5"/>
<proteinExistence type="predicted"/>
<evidence type="ECO:0000256" key="1">
    <source>
        <dbReference type="SAM" id="MobiDB-lite"/>
    </source>
</evidence>